<evidence type="ECO:0000256" key="4">
    <source>
        <dbReference type="ARBA" id="ARBA00023157"/>
    </source>
</evidence>
<feature type="domain" description="Chitin-binding type-2" evidence="7">
    <location>
        <begin position="135"/>
        <end position="198"/>
    </location>
</feature>
<dbReference type="GO" id="GO:0005576">
    <property type="term" value="C:extracellular region"/>
    <property type="evidence" value="ECO:0007669"/>
    <property type="project" value="InterPro"/>
</dbReference>
<evidence type="ECO:0000313" key="8">
    <source>
        <dbReference type="EMBL" id="KAK2579202.1"/>
    </source>
</evidence>
<dbReference type="Gene3D" id="2.170.140.10">
    <property type="entry name" value="Chitin binding domain"/>
    <property type="match status" value="3"/>
</dbReference>
<gene>
    <name evidence="8" type="ORF">KPH14_002721</name>
</gene>
<name>A0AAD9RGD9_9HYME</name>
<feature type="compositionally biased region" description="Low complexity" evidence="6">
    <location>
        <begin position="29"/>
        <end position="44"/>
    </location>
</feature>
<dbReference type="EMBL" id="JAIFRP010000097">
    <property type="protein sequence ID" value="KAK2579202.1"/>
    <property type="molecule type" value="Genomic_DNA"/>
</dbReference>
<reference evidence="8" key="2">
    <citation type="journal article" date="2023" name="Commun. Biol.">
        <title>Intrasexual cuticular hydrocarbon dimorphism in a wasp sheds light on hydrocarbon biosynthesis genes in Hymenoptera.</title>
        <authorList>
            <person name="Moris V.C."/>
            <person name="Podsiadlowski L."/>
            <person name="Martin S."/>
            <person name="Oeyen J.P."/>
            <person name="Donath A."/>
            <person name="Petersen M."/>
            <person name="Wilbrandt J."/>
            <person name="Misof B."/>
            <person name="Liedtke D."/>
            <person name="Thamm M."/>
            <person name="Scheiner R."/>
            <person name="Schmitt T."/>
            <person name="Niehuis O."/>
        </authorList>
    </citation>
    <scope>NUCLEOTIDE SEQUENCE</scope>
    <source>
        <strain evidence="8">GBR_01_08_01A</strain>
    </source>
</reference>
<dbReference type="Pfam" id="PF01607">
    <property type="entry name" value="CBM_14"/>
    <property type="match status" value="2"/>
</dbReference>
<dbReference type="InterPro" id="IPR002557">
    <property type="entry name" value="Chitin-bd_dom"/>
</dbReference>
<keyword evidence="3" id="KW-0677">Repeat</keyword>
<dbReference type="PANTHER" id="PTHR23301">
    <property type="entry name" value="CHITIN BINDING PERITROPHIN-A"/>
    <property type="match status" value="1"/>
</dbReference>
<sequence length="405" mass="44483">TGTVEPVTEGHITEPTTVVTKEPSTHPATGTTEESSTGTVEPVTENHVTEPTTLLTNEPSTHRITATTLESVTETMVSVTEEHVTDTVTHVTHESSTDAITLSTEGSVSIAINTSTEHPSVVTIPSVTSERPLDDTKCRAPGFFPDPNDCTKFYRCVSAGYFGVFAKYEFVCPGGTIWDQDLSSCNHPWAVRHFSCKKNSVEQPQIDFGSSNMNVDGSNFCPIGKLGGEQIALICPTGFRKHPKYCNIFYQCTSESNLGVNIALFTCPRGMIYNEDRMQCVPGYMNPYFYKLSGCKNIDVNPMDNSVPILSVSSAQLCPNEGSYPYHPGCSNAYFKCTRDSKGLLQGYLLKCPRGYVFSALSGRCESAKYFPLCSSPDPYYQKDSSSNGLYITHHEIYYIGRKLP</sequence>
<keyword evidence="5" id="KW-0325">Glycoprotein</keyword>
<accession>A0AAD9RGD9</accession>
<feature type="domain" description="Chitin-binding type-2" evidence="7">
    <location>
        <begin position="315"/>
        <end position="376"/>
    </location>
</feature>
<evidence type="ECO:0000256" key="3">
    <source>
        <dbReference type="ARBA" id="ARBA00022737"/>
    </source>
</evidence>
<comment type="caution">
    <text evidence="8">The sequence shown here is derived from an EMBL/GenBank/DDBJ whole genome shotgun (WGS) entry which is preliminary data.</text>
</comment>
<evidence type="ECO:0000256" key="1">
    <source>
        <dbReference type="ARBA" id="ARBA00022669"/>
    </source>
</evidence>
<feature type="non-terminal residue" evidence="8">
    <location>
        <position position="405"/>
    </location>
</feature>
<reference evidence="8" key="1">
    <citation type="submission" date="2021-08" db="EMBL/GenBank/DDBJ databases">
        <authorList>
            <person name="Misof B."/>
            <person name="Oliver O."/>
            <person name="Podsiadlowski L."/>
            <person name="Donath A."/>
            <person name="Peters R."/>
            <person name="Mayer C."/>
            <person name="Rust J."/>
            <person name="Gunkel S."/>
            <person name="Lesny P."/>
            <person name="Martin S."/>
            <person name="Oeyen J.P."/>
            <person name="Petersen M."/>
            <person name="Panagiotis P."/>
            <person name="Wilbrandt J."/>
            <person name="Tanja T."/>
        </authorList>
    </citation>
    <scope>NUCLEOTIDE SEQUENCE</scope>
    <source>
        <strain evidence="8">GBR_01_08_01A</strain>
        <tissue evidence="8">Thorax + abdomen</tissue>
    </source>
</reference>
<dbReference type="FunFam" id="2.170.140.10:FF:000006">
    <property type="entry name" value="Mucin related 89F, isoform B"/>
    <property type="match status" value="1"/>
</dbReference>
<proteinExistence type="predicted"/>
<dbReference type="SUPFAM" id="SSF57625">
    <property type="entry name" value="Invertebrate chitin-binding proteins"/>
    <property type="match status" value="3"/>
</dbReference>
<organism evidence="8 9">
    <name type="scientific">Odynerus spinipes</name>
    <dbReference type="NCBI Taxonomy" id="1348599"/>
    <lineage>
        <taxon>Eukaryota</taxon>
        <taxon>Metazoa</taxon>
        <taxon>Ecdysozoa</taxon>
        <taxon>Arthropoda</taxon>
        <taxon>Hexapoda</taxon>
        <taxon>Insecta</taxon>
        <taxon>Pterygota</taxon>
        <taxon>Neoptera</taxon>
        <taxon>Endopterygota</taxon>
        <taxon>Hymenoptera</taxon>
        <taxon>Apocrita</taxon>
        <taxon>Aculeata</taxon>
        <taxon>Vespoidea</taxon>
        <taxon>Vespidae</taxon>
        <taxon>Eumeninae</taxon>
        <taxon>Odynerus</taxon>
    </lineage>
</organism>
<keyword evidence="9" id="KW-1185">Reference proteome</keyword>
<feature type="domain" description="Chitin-binding type-2" evidence="7">
    <location>
        <begin position="232"/>
        <end position="297"/>
    </location>
</feature>
<evidence type="ECO:0000259" key="7">
    <source>
        <dbReference type="PROSITE" id="PS50940"/>
    </source>
</evidence>
<dbReference type="Proteomes" id="UP001258017">
    <property type="component" value="Unassembled WGS sequence"/>
</dbReference>
<dbReference type="PROSITE" id="PS50940">
    <property type="entry name" value="CHIT_BIND_II"/>
    <property type="match status" value="3"/>
</dbReference>
<dbReference type="InterPro" id="IPR036508">
    <property type="entry name" value="Chitin-bd_dom_sf"/>
</dbReference>
<keyword evidence="2" id="KW-0732">Signal</keyword>
<dbReference type="InterPro" id="IPR051940">
    <property type="entry name" value="Chitin_bind-dev_reg"/>
</dbReference>
<evidence type="ECO:0000313" key="9">
    <source>
        <dbReference type="Proteomes" id="UP001258017"/>
    </source>
</evidence>
<dbReference type="SMART" id="SM00494">
    <property type="entry name" value="ChtBD2"/>
    <property type="match status" value="3"/>
</dbReference>
<dbReference type="GO" id="GO:0008061">
    <property type="term" value="F:chitin binding"/>
    <property type="evidence" value="ECO:0007669"/>
    <property type="project" value="UniProtKB-KW"/>
</dbReference>
<evidence type="ECO:0000256" key="5">
    <source>
        <dbReference type="ARBA" id="ARBA00023180"/>
    </source>
</evidence>
<keyword evidence="4" id="KW-1015">Disulfide bond</keyword>
<dbReference type="AlphaFoldDB" id="A0AAD9RGD9"/>
<evidence type="ECO:0000256" key="6">
    <source>
        <dbReference type="SAM" id="MobiDB-lite"/>
    </source>
</evidence>
<dbReference type="PANTHER" id="PTHR23301:SF0">
    <property type="entry name" value="CHITIN-BINDING TYPE-2 DOMAIN-CONTAINING PROTEIN-RELATED"/>
    <property type="match status" value="1"/>
</dbReference>
<evidence type="ECO:0000256" key="2">
    <source>
        <dbReference type="ARBA" id="ARBA00022729"/>
    </source>
</evidence>
<protein>
    <recommendedName>
        <fullName evidence="7">Chitin-binding type-2 domain-containing protein</fullName>
    </recommendedName>
</protein>
<feature type="region of interest" description="Disordered" evidence="6">
    <location>
        <begin position="1"/>
        <end position="44"/>
    </location>
</feature>
<keyword evidence="1" id="KW-0147">Chitin-binding</keyword>